<feature type="domain" description="Integrase catalytic" evidence="11">
    <location>
        <begin position="1337"/>
        <end position="1496"/>
    </location>
</feature>
<feature type="compositionally biased region" description="Polar residues" evidence="8">
    <location>
        <begin position="351"/>
        <end position="360"/>
    </location>
</feature>
<keyword evidence="5" id="KW-0255">Endonuclease</keyword>
<dbReference type="PROSITE" id="PS50175">
    <property type="entry name" value="ASP_PROT_RETROV"/>
    <property type="match status" value="1"/>
</dbReference>
<dbReference type="FunFam" id="3.10.20.370:FF:000001">
    <property type="entry name" value="Retrovirus-related Pol polyprotein from transposon 17.6-like protein"/>
    <property type="match status" value="1"/>
</dbReference>
<dbReference type="GO" id="GO:0015074">
    <property type="term" value="P:DNA integration"/>
    <property type="evidence" value="ECO:0007669"/>
    <property type="project" value="InterPro"/>
</dbReference>
<feature type="compositionally biased region" description="Basic and acidic residues" evidence="8">
    <location>
        <begin position="1"/>
        <end position="10"/>
    </location>
</feature>
<dbReference type="Gene3D" id="2.40.70.10">
    <property type="entry name" value="Acid Proteases"/>
    <property type="match status" value="1"/>
</dbReference>
<dbReference type="GeneID" id="106152279"/>
<evidence type="ECO:0000313" key="12">
    <source>
        <dbReference type="Proteomes" id="UP000085678"/>
    </source>
</evidence>
<dbReference type="GO" id="GO:0003964">
    <property type="term" value="F:RNA-directed DNA polymerase activity"/>
    <property type="evidence" value="ECO:0007669"/>
    <property type="project" value="UniProtKB-KW"/>
</dbReference>
<dbReference type="Pfam" id="PF00665">
    <property type="entry name" value="rve"/>
    <property type="match status" value="1"/>
</dbReference>
<keyword evidence="4" id="KW-0540">Nuclease</keyword>
<dbReference type="CDD" id="cd00303">
    <property type="entry name" value="retropepsin_like"/>
    <property type="match status" value="1"/>
</dbReference>
<dbReference type="FunFam" id="3.30.70.270:FF:000020">
    <property type="entry name" value="Transposon Tf2-6 polyprotein-like Protein"/>
    <property type="match status" value="1"/>
</dbReference>
<evidence type="ECO:0000256" key="3">
    <source>
        <dbReference type="ARBA" id="ARBA00022695"/>
    </source>
</evidence>
<dbReference type="Gene3D" id="3.30.420.10">
    <property type="entry name" value="Ribonuclease H-like superfamily/Ribonuclease H"/>
    <property type="match status" value="1"/>
</dbReference>
<dbReference type="PROSITE" id="PS50994">
    <property type="entry name" value="INTEGRASE"/>
    <property type="match status" value="1"/>
</dbReference>
<dbReference type="SUPFAM" id="SSF53098">
    <property type="entry name" value="Ribonuclease H-like"/>
    <property type="match status" value="1"/>
</dbReference>
<feature type="domain" description="Peptidase A2" evidence="9">
    <location>
        <begin position="118"/>
        <end position="196"/>
    </location>
</feature>
<dbReference type="Pfam" id="PF17921">
    <property type="entry name" value="Integrase_H2C2"/>
    <property type="match status" value="1"/>
</dbReference>
<dbReference type="InterPro" id="IPR001995">
    <property type="entry name" value="Peptidase_A2_cat"/>
</dbReference>
<protein>
    <recommendedName>
        <fullName evidence="1">RNA-directed DNA polymerase</fullName>
        <ecNumber evidence="1">2.7.7.49</ecNumber>
    </recommendedName>
</protein>
<keyword evidence="6" id="KW-0378">Hydrolase</keyword>
<dbReference type="InterPro" id="IPR041588">
    <property type="entry name" value="Integrase_H2C2"/>
</dbReference>
<dbReference type="Gene3D" id="3.10.10.10">
    <property type="entry name" value="HIV Type 1 Reverse Transcriptase, subunit A, domain 1"/>
    <property type="match status" value="1"/>
</dbReference>
<dbReference type="FunFam" id="1.10.340.70:FF:000001">
    <property type="entry name" value="Retrovirus-related Pol polyprotein from transposon gypsy-like Protein"/>
    <property type="match status" value="1"/>
</dbReference>
<feature type="compositionally biased region" description="Low complexity" evidence="8">
    <location>
        <begin position="13"/>
        <end position="25"/>
    </location>
</feature>
<dbReference type="InterPro" id="IPR021109">
    <property type="entry name" value="Peptidase_aspartic_dom_sf"/>
</dbReference>
<dbReference type="InterPro" id="IPR036397">
    <property type="entry name" value="RNaseH_sf"/>
</dbReference>
<reference evidence="13" key="1">
    <citation type="submission" date="2025-08" db="UniProtKB">
        <authorList>
            <consortium name="RefSeq"/>
        </authorList>
    </citation>
    <scope>IDENTIFICATION</scope>
    <source>
        <tissue evidence="13">Gonads</tissue>
    </source>
</reference>
<dbReference type="GO" id="GO:0004519">
    <property type="term" value="F:endonuclease activity"/>
    <property type="evidence" value="ECO:0007669"/>
    <property type="project" value="UniProtKB-KW"/>
</dbReference>
<dbReference type="Pfam" id="PF13975">
    <property type="entry name" value="gag-asp_proteas"/>
    <property type="match status" value="1"/>
</dbReference>
<organism evidence="12 13">
    <name type="scientific">Lingula anatina</name>
    <name type="common">Brachiopod</name>
    <name type="synonym">Lingula unguis</name>
    <dbReference type="NCBI Taxonomy" id="7574"/>
    <lineage>
        <taxon>Eukaryota</taxon>
        <taxon>Metazoa</taxon>
        <taxon>Spiralia</taxon>
        <taxon>Lophotrochozoa</taxon>
        <taxon>Brachiopoda</taxon>
        <taxon>Linguliformea</taxon>
        <taxon>Lingulata</taxon>
        <taxon>Lingulida</taxon>
        <taxon>Linguloidea</taxon>
        <taxon>Lingulidae</taxon>
        <taxon>Lingula</taxon>
    </lineage>
</organism>
<name>A0A1S3H6Z9_LINAN</name>
<dbReference type="Proteomes" id="UP000085678">
    <property type="component" value="Unplaced"/>
</dbReference>
<dbReference type="CDD" id="cd01647">
    <property type="entry name" value="RT_LTR"/>
    <property type="match status" value="1"/>
</dbReference>
<dbReference type="GO" id="GO:0004190">
    <property type="term" value="F:aspartic-type endopeptidase activity"/>
    <property type="evidence" value="ECO:0007669"/>
    <property type="project" value="InterPro"/>
</dbReference>
<evidence type="ECO:0000256" key="7">
    <source>
        <dbReference type="ARBA" id="ARBA00022918"/>
    </source>
</evidence>
<keyword evidence="3" id="KW-0548">Nucleotidyltransferase</keyword>
<dbReference type="InterPro" id="IPR043502">
    <property type="entry name" value="DNA/RNA_pol_sf"/>
</dbReference>
<evidence type="ECO:0000256" key="4">
    <source>
        <dbReference type="ARBA" id="ARBA00022722"/>
    </source>
</evidence>
<dbReference type="PROSITE" id="PS50878">
    <property type="entry name" value="RT_POL"/>
    <property type="match status" value="1"/>
</dbReference>
<dbReference type="PANTHER" id="PTHR37984">
    <property type="entry name" value="PROTEIN CBG26694"/>
    <property type="match status" value="1"/>
</dbReference>
<dbReference type="OrthoDB" id="10051637at2759"/>
<dbReference type="Pfam" id="PF17917">
    <property type="entry name" value="RT_RNaseH"/>
    <property type="match status" value="1"/>
</dbReference>
<keyword evidence="2" id="KW-0808">Transferase</keyword>
<dbReference type="GO" id="GO:0003676">
    <property type="term" value="F:nucleic acid binding"/>
    <property type="evidence" value="ECO:0007669"/>
    <property type="project" value="InterPro"/>
</dbReference>
<dbReference type="CDD" id="cd09274">
    <property type="entry name" value="RNase_HI_RT_Ty3"/>
    <property type="match status" value="1"/>
</dbReference>
<evidence type="ECO:0000256" key="6">
    <source>
        <dbReference type="ARBA" id="ARBA00022801"/>
    </source>
</evidence>
<dbReference type="InterPro" id="IPR041373">
    <property type="entry name" value="RT_RNaseH"/>
</dbReference>
<dbReference type="InParanoid" id="A0A1S3H6Z9"/>
<dbReference type="RefSeq" id="XP_013381256.1">
    <property type="nucleotide sequence ID" value="XM_013525802.1"/>
</dbReference>
<feature type="domain" description="Reverse transcriptase" evidence="10">
    <location>
        <begin position="658"/>
        <end position="837"/>
    </location>
</feature>
<dbReference type="FunFam" id="3.30.420.10:FF:000032">
    <property type="entry name" value="Retrovirus-related Pol polyprotein from transposon 297-like Protein"/>
    <property type="match status" value="1"/>
</dbReference>
<keyword evidence="7" id="KW-0695">RNA-directed DNA polymerase</keyword>
<dbReference type="PANTHER" id="PTHR37984:SF5">
    <property type="entry name" value="PROTEIN NYNRIN-LIKE"/>
    <property type="match status" value="1"/>
</dbReference>
<evidence type="ECO:0000259" key="11">
    <source>
        <dbReference type="PROSITE" id="PS50994"/>
    </source>
</evidence>
<dbReference type="Gene3D" id="1.10.340.70">
    <property type="match status" value="1"/>
</dbReference>
<evidence type="ECO:0000256" key="2">
    <source>
        <dbReference type="ARBA" id="ARBA00022679"/>
    </source>
</evidence>
<sequence>MPNSVMHERVNLASGSTASTHSSQSNIQQYSTPIMESQPCNTLGSMPFHNGRGSGGSSSAYNETRRLDPSIRSGNSRDPSNVRRRRVYTNQSAQPIPRVQQISIGSSFIRLRVGQTVVNARLDTGAEATVLSSKVYNSLKNKPAKLENCKMRLAGNNSMLNGFLIEPISMQIGSYQFAEQVYVAPIHDEMLLGHDILQHMGAILDLRDNALVINGERVPVTTEISKGQKPTIARVTLSQKVVVPPNSVMRVSCSISEPLEEYIVESVNEGGELLIPRTLQSKTARPVVCIVNPTSQFKKLPKGKNIASACEIGQILESNEGLDFYPQTGSSASYALAGETGNTTAEETKHPINNSLEPSDPTTSVYALVGAVGGNTEVKASEFNAQNPSRALSIPSQVYALVGTNREKTELDLGSPICPSLRDQNDTSAVDTLADADSSRLVLNHSGTYPEQDILVNRSLSNGVCIQCATLKQGGTVPKTSIFHNNDTLERLPVLKGPRTSRTFSIRGRSVLESENPNCDSLDTQLKNLNHCCLCGVYLGDSTVNSSEFRVNSVTEQQSLHDAKSWENADSILSKIPDHVKSVFETSKQNLTASQQCHLAQILIEFQDVFAKNEYDLGDFDAIEHGIDTGQAQPIKLRMRRTPACFVEEEEAHLNKMLKAGVIQESTSDWAAAPVLIRKRDGSVRWCIDYRALNNVTVKDTYPLPLMEDCLDTLSGKTWFSKLDANSAYWQIKVKKEDRKKTAFITKYGLFEHVRMGFGLTNAPATYSRVVNLLMRGLTWKTVLAFLDDILVMGESFDSHIINLKEALGRFRLYKIKLKPKKCLFFQTEIEFLGRIVSQNSIKMNPRDINTVISWPKPSNTKELEKFLGLVNYHRGFIKNFAELSQPLYKLTGKRPFIWGPDQTRAFEALKRALTTPPVLALPNNSDPFILDTDASENAIGAELLQVQNGEEKVIAYGSYVLTPEQRNYCTTRKELLSIVRFTRQFKYYLLGRDFTVRTDHSSLTWLLRFKEPQGQLARWIEELSQYHMIVQHRPGVKHQNADALSRRPDNLTPCSAYVAGIKPEDLPCGGCHYCTRAHTSWGSFFTDVDEAVGLARTKDTNTTRVKQLNSVAHLSHTQTGLDTLDTSLNKMENFQLCFSILDTLVAFSVGENSTDPQLSRIEIVRNGNEIGINTCGTPLSYPKVDSRIPCCWGFSIQYLKTEQENDVELNFLREWLLSGEIPDEGLLFRSSPITKNYWMNKELFRLVQGVIFFKDPKDQELKLVIPESLKGKILELHHDIPSSGHQGVARTKLKIKEKFFWYHLSKDVTSFVLSCDVCNRNKRKGCYGRVPMTEYQSSSPMERVHIDFMGPLPRTTQGNEHCLVMVDQFTKWVECVPLPSQKAEVTAKAAIDSFFSRFGYPLQIFSDQGRNFESTLFTALCRALHIHKARTTPYRPSANGQVERYNRTIMEAVRCFVGKQQHEWDRYIQQIAGALRSSVNRDTGFTPNMLMLGREVNTPAQLMFPIITSTAQDYGEYVSKFILKTQQAHQIARDRLKTTTKRMKRDYDLKILLRPYAEKDLVYIMDTAIWQLAGT</sequence>
<dbReference type="InterPro" id="IPR050951">
    <property type="entry name" value="Retrovirus_Pol_polyprotein"/>
</dbReference>
<evidence type="ECO:0000256" key="8">
    <source>
        <dbReference type="SAM" id="MobiDB-lite"/>
    </source>
</evidence>
<dbReference type="InterPro" id="IPR012337">
    <property type="entry name" value="RNaseH-like_sf"/>
</dbReference>
<accession>A0A1S3H6Z9</accession>
<dbReference type="Pfam" id="PF00078">
    <property type="entry name" value="RVT_1"/>
    <property type="match status" value="1"/>
</dbReference>
<feature type="region of interest" description="Disordered" evidence="8">
    <location>
        <begin position="340"/>
        <end position="360"/>
    </location>
</feature>
<feature type="region of interest" description="Disordered" evidence="8">
    <location>
        <begin position="1"/>
        <end position="84"/>
    </location>
</feature>
<evidence type="ECO:0000259" key="10">
    <source>
        <dbReference type="PROSITE" id="PS50878"/>
    </source>
</evidence>
<dbReference type="InterPro" id="IPR000477">
    <property type="entry name" value="RT_dom"/>
</dbReference>
<dbReference type="GO" id="GO:0006508">
    <property type="term" value="P:proteolysis"/>
    <property type="evidence" value="ECO:0007669"/>
    <property type="project" value="InterPro"/>
</dbReference>
<dbReference type="EC" id="2.7.7.49" evidence="1"/>
<dbReference type="KEGG" id="lak:106152279"/>
<gene>
    <name evidence="13" type="primary">LOC106152279</name>
</gene>
<dbReference type="Gene3D" id="3.30.70.270">
    <property type="match status" value="2"/>
</dbReference>
<dbReference type="SUPFAM" id="SSF50630">
    <property type="entry name" value="Acid proteases"/>
    <property type="match status" value="1"/>
</dbReference>
<evidence type="ECO:0000256" key="1">
    <source>
        <dbReference type="ARBA" id="ARBA00012493"/>
    </source>
</evidence>
<evidence type="ECO:0000313" key="13">
    <source>
        <dbReference type="RefSeq" id="XP_013381256.1"/>
    </source>
</evidence>
<evidence type="ECO:0000259" key="9">
    <source>
        <dbReference type="PROSITE" id="PS50175"/>
    </source>
</evidence>
<dbReference type="SUPFAM" id="SSF56672">
    <property type="entry name" value="DNA/RNA polymerases"/>
    <property type="match status" value="1"/>
</dbReference>
<dbReference type="InterPro" id="IPR043128">
    <property type="entry name" value="Rev_trsase/Diguanyl_cyclase"/>
</dbReference>
<dbReference type="Gene3D" id="3.10.20.370">
    <property type="match status" value="1"/>
</dbReference>
<feature type="compositionally biased region" description="Polar residues" evidence="8">
    <location>
        <begin position="26"/>
        <end position="44"/>
    </location>
</feature>
<keyword evidence="12" id="KW-1185">Reference proteome</keyword>
<evidence type="ECO:0000256" key="5">
    <source>
        <dbReference type="ARBA" id="ARBA00022759"/>
    </source>
</evidence>
<proteinExistence type="predicted"/>
<dbReference type="InterPro" id="IPR001584">
    <property type="entry name" value="Integrase_cat-core"/>
</dbReference>
<dbReference type="STRING" id="7574.A0A1S3H6Z9"/>